<name>A0AA42H3U6_STUST</name>
<dbReference type="AlphaFoldDB" id="A0AA42H3U6"/>
<comment type="caution">
    <text evidence="1">The sequence shown here is derived from an EMBL/GenBank/DDBJ whole genome shotgun (WGS) entry which is preliminary data.</text>
</comment>
<proteinExistence type="predicted"/>
<evidence type="ECO:0000313" key="2">
    <source>
        <dbReference type="Proteomes" id="UP001158076"/>
    </source>
</evidence>
<accession>A0AA42H3U6</accession>
<gene>
    <name evidence="1" type="ORF">N7335_02095</name>
</gene>
<dbReference type="RefSeq" id="WP_279647955.1">
    <property type="nucleotide sequence ID" value="NZ_JAODZE010000001.1"/>
</dbReference>
<evidence type="ECO:0000313" key="1">
    <source>
        <dbReference type="EMBL" id="MDH0145178.1"/>
    </source>
</evidence>
<organism evidence="1 2">
    <name type="scientific">Stutzerimonas stutzeri</name>
    <name type="common">Pseudomonas stutzeri</name>
    <dbReference type="NCBI Taxonomy" id="316"/>
    <lineage>
        <taxon>Bacteria</taxon>
        <taxon>Pseudomonadati</taxon>
        <taxon>Pseudomonadota</taxon>
        <taxon>Gammaproteobacteria</taxon>
        <taxon>Pseudomonadales</taxon>
        <taxon>Pseudomonadaceae</taxon>
        <taxon>Stutzerimonas</taxon>
    </lineage>
</organism>
<sequence>MAKVKQRLATDCGVATLANATGITYEQAQEAYGTDRAPGVSIQETCAVLLELGYLPVYVPLPGFVKASGLHSAKTAAYNVLKSPAILQVLSNGVIHQVFFDGKNVIDPSPKAPESNSIFVYQSVIDAVFVIKAEHVLRSNALVCGQIAGGISA</sequence>
<dbReference type="EMBL" id="JAODZE010000001">
    <property type="protein sequence ID" value="MDH0145178.1"/>
    <property type="molecule type" value="Genomic_DNA"/>
</dbReference>
<protein>
    <recommendedName>
        <fullName evidence="3">Peptidase C39 domain-containing protein</fullName>
    </recommendedName>
</protein>
<reference evidence="1" key="1">
    <citation type="submission" date="2022-09" db="EMBL/GenBank/DDBJ databases">
        <title>Intensive care unit water sources are persistently colonized with multi-drug resistant bacteria and are the site of extensive horizontal gene transfer of antibiotic resistance genes.</title>
        <authorList>
            <person name="Diorio-Toth L."/>
        </authorList>
    </citation>
    <scope>NUCLEOTIDE SEQUENCE</scope>
    <source>
        <strain evidence="1">GD04147</strain>
    </source>
</reference>
<dbReference type="Proteomes" id="UP001158076">
    <property type="component" value="Unassembled WGS sequence"/>
</dbReference>
<evidence type="ECO:0008006" key="3">
    <source>
        <dbReference type="Google" id="ProtNLM"/>
    </source>
</evidence>